<accession>A0A0F9GNU3</accession>
<proteinExistence type="predicted"/>
<protein>
    <recommendedName>
        <fullName evidence="2">Rrf2 family transcriptional regulator</fullName>
    </recommendedName>
</protein>
<gene>
    <name evidence="1" type="ORF">LCGC14_1803240</name>
</gene>
<dbReference type="PANTHER" id="PTHR33221:SF2">
    <property type="entry name" value="TRANSCRIPTIONAL REGULATOR"/>
    <property type="match status" value="1"/>
</dbReference>
<dbReference type="PROSITE" id="PS01332">
    <property type="entry name" value="HTH_RRF2_1"/>
    <property type="match status" value="1"/>
</dbReference>
<dbReference type="InterPro" id="IPR000944">
    <property type="entry name" value="Tscrpt_reg_Rrf2"/>
</dbReference>
<sequence length="141" mass="15953">MKLTQRADYGIAAVLYLSQKNEAHRSSLDEISRSTEIPEEFLRKIFQILVKSGIIDSFKGRGGGVSLARSPKDITIAEIIEPLEGEMGLVRGLRKEERCPRSSECRASSFWRKTQRNFLQILDRTSIKDLIEGGKQNARKS</sequence>
<comment type="caution">
    <text evidence="1">The sequence shown here is derived from an EMBL/GenBank/DDBJ whole genome shotgun (WGS) entry which is preliminary data.</text>
</comment>
<organism evidence="1">
    <name type="scientific">marine sediment metagenome</name>
    <dbReference type="NCBI Taxonomy" id="412755"/>
    <lineage>
        <taxon>unclassified sequences</taxon>
        <taxon>metagenomes</taxon>
        <taxon>ecological metagenomes</taxon>
    </lineage>
</organism>
<dbReference type="PROSITE" id="PS51197">
    <property type="entry name" value="HTH_RRF2_2"/>
    <property type="match status" value="1"/>
</dbReference>
<dbReference type="SUPFAM" id="SSF46785">
    <property type="entry name" value="Winged helix' DNA-binding domain"/>
    <property type="match status" value="1"/>
</dbReference>
<evidence type="ECO:0000313" key="1">
    <source>
        <dbReference type="EMBL" id="KKM00555.1"/>
    </source>
</evidence>
<name>A0A0F9GNU3_9ZZZZ</name>
<dbReference type="InterPro" id="IPR036390">
    <property type="entry name" value="WH_DNA-bd_sf"/>
</dbReference>
<dbReference type="GO" id="GO:0003700">
    <property type="term" value="F:DNA-binding transcription factor activity"/>
    <property type="evidence" value="ECO:0007669"/>
    <property type="project" value="TreeGrafter"/>
</dbReference>
<evidence type="ECO:0008006" key="2">
    <source>
        <dbReference type="Google" id="ProtNLM"/>
    </source>
</evidence>
<dbReference type="NCBIfam" id="TIGR00738">
    <property type="entry name" value="rrf2_super"/>
    <property type="match status" value="1"/>
</dbReference>
<dbReference type="EMBL" id="LAZR01017407">
    <property type="protein sequence ID" value="KKM00555.1"/>
    <property type="molecule type" value="Genomic_DNA"/>
</dbReference>
<reference evidence="1" key="1">
    <citation type="journal article" date="2015" name="Nature">
        <title>Complex archaea that bridge the gap between prokaryotes and eukaryotes.</title>
        <authorList>
            <person name="Spang A."/>
            <person name="Saw J.H."/>
            <person name="Jorgensen S.L."/>
            <person name="Zaremba-Niedzwiedzka K."/>
            <person name="Martijn J."/>
            <person name="Lind A.E."/>
            <person name="van Eijk R."/>
            <person name="Schleper C."/>
            <person name="Guy L."/>
            <person name="Ettema T.J."/>
        </authorList>
    </citation>
    <scope>NUCLEOTIDE SEQUENCE</scope>
</reference>
<dbReference type="Pfam" id="PF02082">
    <property type="entry name" value="Rrf2"/>
    <property type="match status" value="1"/>
</dbReference>
<dbReference type="AlphaFoldDB" id="A0A0F9GNU3"/>
<dbReference type="PANTHER" id="PTHR33221">
    <property type="entry name" value="WINGED HELIX-TURN-HELIX TRANSCRIPTIONAL REGULATOR, RRF2 FAMILY"/>
    <property type="match status" value="1"/>
</dbReference>
<dbReference type="InterPro" id="IPR036388">
    <property type="entry name" value="WH-like_DNA-bd_sf"/>
</dbReference>
<dbReference type="InterPro" id="IPR030489">
    <property type="entry name" value="TR_Rrf2-type_CS"/>
</dbReference>
<dbReference type="Gene3D" id="1.10.10.10">
    <property type="entry name" value="Winged helix-like DNA-binding domain superfamily/Winged helix DNA-binding domain"/>
    <property type="match status" value="1"/>
</dbReference>
<dbReference type="GO" id="GO:0005829">
    <property type="term" value="C:cytosol"/>
    <property type="evidence" value="ECO:0007669"/>
    <property type="project" value="TreeGrafter"/>
</dbReference>